<accession>A0A8X6TT08</accession>
<dbReference type="AlphaFoldDB" id="A0A8X6TT08"/>
<keyword evidence="1" id="KW-1015">Disulfide bond</keyword>
<protein>
    <submittedName>
        <fullName evidence="3">Uncharacterized protein</fullName>
    </submittedName>
</protein>
<reference evidence="3" key="1">
    <citation type="submission" date="2020-08" db="EMBL/GenBank/DDBJ databases">
        <title>Multicomponent nature underlies the extraordinary mechanical properties of spider dragline silk.</title>
        <authorList>
            <person name="Kono N."/>
            <person name="Nakamura H."/>
            <person name="Mori M."/>
            <person name="Yoshida Y."/>
            <person name="Ohtoshi R."/>
            <person name="Malay A.D."/>
            <person name="Moran D.A.P."/>
            <person name="Tomita M."/>
            <person name="Numata K."/>
            <person name="Arakawa K."/>
        </authorList>
    </citation>
    <scope>NUCLEOTIDE SEQUENCE</scope>
</reference>
<proteinExistence type="predicted"/>
<keyword evidence="4" id="KW-1185">Reference proteome</keyword>
<dbReference type="CDD" id="cd00112">
    <property type="entry name" value="LDLa"/>
    <property type="match status" value="1"/>
</dbReference>
<dbReference type="SUPFAM" id="SSF57424">
    <property type="entry name" value="LDL receptor-like module"/>
    <property type="match status" value="1"/>
</dbReference>
<evidence type="ECO:0000313" key="4">
    <source>
        <dbReference type="Proteomes" id="UP000887013"/>
    </source>
</evidence>
<dbReference type="EMBL" id="BMAW01015427">
    <property type="protein sequence ID" value="GFT43690.1"/>
    <property type="molecule type" value="Genomic_DNA"/>
</dbReference>
<comment type="caution">
    <text evidence="2">Lacks conserved residue(s) required for the propagation of feature annotation.</text>
</comment>
<dbReference type="Gene3D" id="4.10.400.10">
    <property type="entry name" value="Low-density Lipoprotein Receptor"/>
    <property type="match status" value="1"/>
</dbReference>
<name>A0A8X6TT08_NEPPI</name>
<dbReference type="PROSITE" id="PS50068">
    <property type="entry name" value="LDLRA_2"/>
    <property type="match status" value="1"/>
</dbReference>
<sequence>MFAFFKGLHSGKRNSVNNRLNGFSCIRKTPGTRLRLFLVCSSRSPCDLRTHFPCRTTPSICIELSRVRDGRTDCPDGSDEGKRSLAI</sequence>
<evidence type="ECO:0000256" key="2">
    <source>
        <dbReference type="PROSITE-ProRule" id="PRU00124"/>
    </source>
</evidence>
<evidence type="ECO:0000313" key="3">
    <source>
        <dbReference type="EMBL" id="GFT43690.1"/>
    </source>
</evidence>
<dbReference type="SMART" id="SM00192">
    <property type="entry name" value="LDLa"/>
    <property type="match status" value="1"/>
</dbReference>
<evidence type="ECO:0000256" key="1">
    <source>
        <dbReference type="ARBA" id="ARBA00023157"/>
    </source>
</evidence>
<dbReference type="Proteomes" id="UP000887013">
    <property type="component" value="Unassembled WGS sequence"/>
</dbReference>
<dbReference type="Pfam" id="PF00057">
    <property type="entry name" value="Ldl_recept_a"/>
    <property type="match status" value="1"/>
</dbReference>
<dbReference type="InterPro" id="IPR002172">
    <property type="entry name" value="LDrepeatLR_classA_rpt"/>
</dbReference>
<organism evidence="3 4">
    <name type="scientific">Nephila pilipes</name>
    <name type="common">Giant wood spider</name>
    <name type="synonym">Nephila maculata</name>
    <dbReference type="NCBI Taxonomy" id="299642"/>
    <lineage>
        <taxon>Eukaryota</taxon>
        <taxon>Metazoa</taxon>
        <taxon>Ecdysozoa</taxon>
        <taxon>Arthropoda</taxon>
        <taxon>Chelicerata</taxon>
        <taxon>Arachnida</taxon>
        <taxon>Araneae</taxon>
        <taxon>Araneomorphae</taxon>
        <taxon>Entelegynae</taxon>
        <taxon>Araneoidea</taxon>
        <taxon>Nephilidae</taxon>
        <taxon>Nephila</taxon>
    </lineage>
</organism>
<gene>
    <name evidence="3" type="primary">AVEN_191634_1</name>
    <name evidence="3" type="ORF">NPIL_416601</name>
</gene>
<dbReference type="OrthoDB" id="5870811at2759"/>
<dbReference type="InterPro" id="IPR036055">
    <property type="entry name" value="LDL_receptor-like_sf"/>
</dbReference>
<comment type="caution">
    <text evidence="3">The sequence shown here is derived from an EMBL/GenBank/DDBJ whole genome shotgun (WGS) entry which is preliminary data.</text>
</comment>